<proteinExistence type="predicted"/>
<accession>A0AAW0PED8</accession>
<comment type="caution">
    <text evidence="1">The sequence shown here is derived from an EMBL/GenBank/DDBJ whole genome shotgun (WGS) entry which is preliminary data.</text>
</comment>
<sequence>MQQIKGTEKKYFTNCKQWYHRKICGQPTIFSGLLVFFCSYIRHIPVSPPAETGNYCHSLCSCHFSCLLLSAAAAAAACCDSPCAGSLRAILAPLRDPGPHKAGLVPDFPLERV</sequence>
<dbReference type="AlphaFoldDB" id="A0AAW0PED8"/>
<name>A0AAW0PED8_9GOBI</name>
<organism evidence="1 2">
    <name type="scientific">Mugilogobius chulae</name>
    <name type="common">yellowstripe goby</name>
    <dbReference type="NCBI Taxonomy" id="88201"/>
    <lineage>
        <taxon>Eukaryota</taxon>
        <taxon>Metazoa</taxon>
        <taxon>Chordata</taxon>
        <taxon>Craniata</taxon>
        <taxon>Vertebrata</taxon>
        <taxon>Euteleostomi</taxon>
        <taxon>Actinopterygii</taxon>
        <taxon>Neopterygii</taxon>
        <taxon>Teleostei</taxon>
        <taxon>Neoteleostei</taxon>
        <taxon>Acanthomorphata</taxon>
        <taxon>Gobiaria</taxon>
        <taxon>Gobiiformes</taxon>
        <taxon>Gobioidei</taxon>
        <taxon>Gobiidae</taxon>
        <taxon>Gobionellinae</taxon>
        <taxon>Mugilogobius</taxon>
    </lineage>
</organism>
<dbReference type="Proteomes" id="UP001460270">
    <property type="component" value="Unassembled WGS sequence"/>
</dbReference>
<reference evidence="2" key="1">
    <citation type="submission" date="2024-04" db="EMBL/GenBank/DDBJ databases">
        <title>Salinicola lusitanus LLJ914,a marine bacterium isolated from the Okinawa Trough.</title>
        <authorList>
            <person name="Li J."/>
        </authorList>
    </citation>
    <scope>NUCLEOTIDE SEQUENCE [LARGE SCALE GENOMIC DNA]</scope>
</reference>
<evidence type="ECO:0000313" key="1">
    <source>
        <dbReference type="EMBL" id="KAK7916244.1"/>
    </source>
</evidence>
<dbReference type="EMBL" id="JBBPFD010000008">
    <property type="protein sequence ID" value="KAK7916244.1"/>
    <property type="molecule type" value="Genomic_DNA"/>
</dbReference>
<gene>
    <name evidence="1" type="ORF">WMY93_012005</name>
</gene>
<evidence type="ECO:0000313" key="2">
    <source>
        <dbReference type="Proteomes" id="UP001460270"/>
    </source>
</evidence>
<keyword evidence="2" id="KW-1185">Reference proteome</keyword>
<protein>
    <submittedName>
        <fullName evidence="1">Uncharacterized protein</fullName>
    </submittedName>
</protein>